<protein>
    <submittedName>
        <fullName evidence="1">Uncharacterized protein</fullName>
    </submittedName>
</protein>
<proteinExistence type="predicted"/>
<evidence type="ECO:0000313" key="1">
    <source>
        <dbReference type="EMBL" id="VFU14971.1"/>
    </source>
</evidence>
<sequence length="83" mass="8640">MCRDRMGHEICEALAGSGVGWVNLHPETTTGLAHLVAGEELAEKGITFLPGQLATAVVEEIAFGMDLFSLSCNPGGSTGTDSY</sequence>
<accession>A0A485M039</accession>
<dbReference type="AlphaFoldDB" id="A0A485M039"/>
<gene>
    <name evidence="1" type="ORF">SCFA_280001</name>
</gene>
<dbReference type="EMBL" id="CAADRN010000201">
    <property type="protein sequence ID" value="VFU14971.1"/>
    <property type="molecule type" value="Genomic_DNA"/>
</dbReference>
<organism evidence="1">
    <name type="scientific">anaerobic digester metagenome</name>
    <dbReference type="NCBI Taxonomy" id="1263854"/>
    <lineage>
        <taxon>unclassified sequences</taxon>
        <taxon>metagenomes</taxon>
        <taxon>ecological metagenomes</taxon>
    </lineage>
</organism>
<name>A0A485M039_9ZZZZ</name>
<reference evidence="1" key="1">
    <citation type="submission" date="2019-03" db="EMBL/GenBank/DDBJ databases">
        <authorList>
            <person name="Hao L."/>
        </authorList>
    </citation>
    <scope>NUCLEOTIDE SEQUENCE</scope>
</reference>